<accession>K0IMX7</accession>
<keyword evidence="2 4" id="KW-0808">Transferase</keyword>
<dbReference type="KEGG" id="nga:Ngar_c14580"/>
<comment type="similarity">
    <text evidence="1">Belongs to the alpha-IPM synthase/homocitrate synthase family.</text>
</comment>
<dbReference type="Proteomes" id="UP000008037">
    <property type="component" value="Chromosome"/>
</dbReference>
<evidence type="ECO:0000313" key="4">
    <source>
        <dbReference type="EMBL" id="AFU58394.1"/>
    </source>
</evidence>
<protein>
    <submittedName>
        <fullName evidence="4">(R)-citramalate synthase</fullName>
        <ecNumber evidence="4">2.3.1.182</ecNumber>
    </submittedName>
</protein>
<organism evidence="4 5">
    <name type="scientific">Nitrososphaera gargensis (strain Ga9.2)</name>
    <dbReference type="NCBI Taxonomy" id="1237085"/>
    <lineage>
        <taxon>Archaea</taxon>
        <taxon>Nitrososphaerota</taxon>
        <taxon>Nitrososphaeria</taxon>
        <taxon>Nitrososphaerales</taxon>
        <taxon>Nitrososphaeraceae</taxon>
        <taxon>Nitrososphaera</taxon>
    </lineage>
</organism>
<keyword evidence="4" id="KW-0012">Acyltransferase</keyword>
<feature type="domain" description="Pyruvate carboxyltransferase" evidence="3">
    <location>
        <begin position="27"/>
        <end position="280"/>
    </location>
</feature>
<dbReference type="GeneID" id="13797717"/>
<evidence type="ECO:0000256" key="1">
    <source>
        <dbReference type="ARBA" id="ARBA00006154"/>
    </source>
</evidence>
<dbReference type="SUPFAM" id="SSF51569">
    <property type="entry name" value="Aldolase"/>
    <property type="match status" value="1"/>
</dbReference>
<dbReference type="InterPro" id="IPR002034">
    <property type="entry name" value="AIPM/Hcit_synth_CS"/>
</dbReference>
<dbReference type="InterPro" id="IPR054691">
    <property type="entry name" value="LeuA/HCS_post-cat"/>
</dbReference>
<dbReference type="RefSeq" id="WP_015018931.1">
    <property type="nucleotide sequence ID" value="NC_018719.1"/>
</dbReference>
<dbReference type="PROSITE" id="PS00816">
    <property type="entry name" value="AIPM_HOMOCIT_SYNTH_2"/>
    <property type="match status" value="1"/>
</dbReference>
<dbReference type="Gene3D" id="3.20.20.70">
    <property type="entry name" value="Aldolase class I"/>
    <property type="match status" value="1"/>
</dbReference>
<dbReference type="InParanoid" id="K0IMX7"/>
<dbReference type="PANTHER" id="PTHR42880">
    <property type="entry name" value="HOMOCITRATE SYNTHASE"/>
    <property type="match status" value="1"/>
</dbReference>
<dbReference type="FunCoup" id="K0IMX7">
    <property type="interactions" value="183"/>
</dbReference>
<dbReference type="Gene3D" id="1.10.238.260">
    <property type="match status" value="1"/>
</dbReference>
<name>K0IMX7_NITGG</name>
<dbReference type="OrthoDB" id="6555at2157"/>
<evidence type="ECO:0000256" key="2">
    <source>
        <dbReference type="ARBA" id="ARBA00022679"/>
    </source>
</evidence>
<dbReference type="PROSITE" id="PS50991">
    <property type="entry name" value="PYR_CT"/>
    <property type="match status" value="1"/>
</dbReference>
<proteinExistence type="inferred from homology"/>
<dbReference type="STRING" id="1237085.Ngar_c14580"/>
<dbReference type="HOGENOM" id="CLU_022158_4_2_2"/>
<dbReference type="InterPro" id="IPR013785">
    <property type="entry name" value="Aldolase_TIM"/>
</dbReference>
<dbReference type="Pfam" id="PF00682">
    <property type="entry name" value="HMGL-like"/>
    <property type="match status" value="1"/>
</dbReference>
<evidence type="ECO:0000313" key="5">
    <source>
        <dbReference type="Proteomes" id="UP000008037"/>
    </source>
</evidence>
<dbReference type="EMBL" id="CP002408">
    <property type="protein sequence ID" value="AFU58394.1"/>
    <property type="molecule type" value="Genomic_DNA"/>
</dbReference>
<keyword evidence="5" id="KW-1185">Reference proteome</keyword>
<dbReference type="GO" id="GO:0019752">
    <property type="term" value="P:carboxylic acid metabolic process"/>
    <property type="evidence" value="ECO:0007669"/>
    <property type="project" value="InterPro"/>
</dbReference>
<dbReference type="PANTHER" id="PTHR42880:SF1">
    <property type="entry name" value="ISOPROPYLMALATE_HOMOCITRATE_CITRAMALATE SYNTHASE FAMILY PROTEIN"/>
    <property type="match status" value="1"/>
</dbReference>
<dbReference type="Pfam" id="PF22617">
    <property type="entry name" value="HCS_D2"/>
    <property type="match status" value="1"/>
</dbReference>
<sequence>MSLKSDDPNYYAHQYNWMGENGKQKKIRILDSTLREGEQHPGVAFTIKQRIQIAWMLDSFGVDQIEISPVVSPDHAEATKTIIKQGLRADIVAHTRAIKSDVDVAIDCGATWVATYMGISDIHISAKLKITREEAKARALEVADYIKAHGLKARFTMEDASRTDPTFLIEMCKEMNRRGIERISIPDTVGIMRPRGMYNLVKMVYNNIDKSKTSLDVHCHNDVGLALANALAGCEAGADQIHTTIDGFGERTGIPSLAETAVALTLIYKSNNDLRLHMLKDLSKTISDYISLPIPESKPIVGDSAYKHKAGTHLAAILRNPAAYEIIEPKTVGNRRKIVFGELAGKNGAAYLLSLLGLETSKHEAEALARGLKELRMGDILELYLDDRLERKILNDAAVKLSPSKE</sequence>
<gene>
    <name evidence="4" type="primary">cimA</name>
    <name evidence="4" type="ordered locus">Ngar_c14580</name>
</gene>
<dbReference type="AlphaFoldDB" id="K0IMX7"/>
<dbReference type="PATRIC" id="fig|1237085.11.peg.1422"/>
<evidence type="ECO:0000259" key="3">
    <source>
        <dbReference type="PROSITE" id="PS50991"/>
    </source>
</evidence>
<dbReference type="EC" id="2.3.1.182" evidence="4"/>
<reference evidence="4 5" key="1">
    <citation type="journal article" date="2012" name="Environ. Microbiol.">
        <title>The genome of the ammonia-oxidizing Candidatus Nitrososphaera gargensis: insights into metabolic versatility and environmental adaptations.</title>
        <authorList>
            <person name="Spang A."/>
            <person name="Poehlein A."/>
            <person name="Offre P."/>
            <person name="Zumbragel S."/>
            <person name="Haider S."/>
            <person name="Rychlik N."/>
            <person name="Nowka B."/>
            <person name="Schmeisser C."/>
            <person name="Lebedeva E.V."/>
            <person name="Rattei T."/>
            <person name="Bohm C."/>
            <person name="Schmid M."/>
            <person name="Galushko A."/>
            <person name="Hatzenpichler R."/>
            <person name="Weinmaier T."/>
            <person name="Daniel R."/>
            <person name="Schleper C."/>
            <person name="Spieck E."/>
            <person name="Streit W."/>
            <person name="Wagner M."/>
        </authorList>
    </citation>
    <scope>NUCLEOTIDE SEQUENCE [LARGE SCALE GENOMIC DNA]</scope>
    <source>
        <strain evidence="5">Ga9.2</strain>
    </source>
</reference>
<dbReference type="GO" id="GO:0046912">
    <property type="term" value="F:acyltransferase activity, acyl groups converted into alkyl on transfer"/>
    <property type="evidence" value="ECO:0007669"/>
    <property type="project" value="InterPro"/>
</dbReference>
<dbReference type="InterPro" id="IPR000891">
    <property type="entry name" value="PYR_CT"/>
</dbReference>